<dbReference type="PANTHER" id="PTHR31168:SF1">
    <property type="entry name" value="DUF599 FAMILY PROTEIN"/>
    <property type="match status" value="1"/>
</dbReference>
<keyword evidence="1" id="KW-0812">Transmembrane</keyword>
<keyword evidence="1" id="KW-0472">Membrane</keyword>
<accession>A0A9D4UU85</accession>
<dbReference type="OrthoDB" id="761598at2759"/>
<organism evidence="2 3">
    <name type="scientific">Adiantum capillus-veneris</name>
    <name type="common">Maidenhair fern</name>
    <dbReference type="NCBI Taxonomy" id="13818"/>
    <lineage>
        <taxon>Eukaryota</taxon>
        <taxon>Viridiplantae</taxon>
        <taxon>Streptophyta</taxon>
        <taxon>Embryophyta</taxon>
        <taxon>Tracheophyta</taxon>
        <taxon>Polypodiopsida</taxon>
        <taxon>Polypodiidae</taxon>
        <taxon>Polypodiales</taxon>
        <taxon>Pteridineae</taxon>
        <taxon>Pteridaceae</taxon>
        <taxon>Vittarioideae</taxon>
        <taxon>Adiantum</taxon>
    </lineage>
</organism>
<evidence type="ECO:0000313" key="3">
    <source>
        <dbReference type="Proteomes" id="UP000886520"/>
    </source>
</evidence>
<evidence type="ECO:0000313" key="2">
    <source>
        <dbReference type="EMBL" id="KAI5073527.1"/>
    </source>
</evidence>
<feature type="transmembrane region" description="Helical" evidence="1">
    <location>
        <begin position="7"/>
        <end position="27"/>
    </location>
</feature>
<dbReference type="AlphaFoldDB" id="A0A9D4UU85"/>
<keyword evidence="3" id="KW-1185">Reference proteome</keyword>
<dbReference type="Proteomes" id="UP000886520">
    <property type="component" value="Chromosome 11"/>
</dbReference>
<sequence length="267" mass="29120">MGQEWKSVYLDAVLVSVGMVMLLSYHARLAYRVWKAPYTTEIGLYHLALQAWAHSTLKDGLKNGIFVVQTMRNSIMSSSILATAAITMTTMLGIVFINDRRSLASGKADALMLGARGLPIGLQFKLAALVPCFFIASVCYARSATFYGNASLLLGMLSDQSMSVLASEHLSKALVWASLFRCVGTRAIFISIPLFLWLYGPMPMFCSSLITIGILHLQDSACHAKFVKPPLSTSPSPWNDQLSLEESPLIGIGPLPPDSVCLFCPHK</sequence>
<proteinExistence type="predicted"/>
<keyword evidence="1" id="KW-1133">Transmembrane helix</keyword>
<protein>
    <submittedName>
        <fullName evidence="2">Uncharacterized protein</fullName>
    </submittedName>
</protein>
<evidence type="ECO:0000256" key="1">
    <source>
        <dbReference type="SAM" id="Phobius"/>
    </source>
</evidence>
<gene>
    <name evidence="2" type="ORF">GOP47_0011540</name>
</gene>
<feature type="transmembrane region" description="Helical" evidence="1">
    <location>
        <begin position="126"/>
        <end position="154"/>
    </location>
</feature>
<dbReference type="Pfam" id="PF04654">
    <property type="entry name" value="DUF599"/>
    <property type="match status" value="1"/>
</dbReference>
<reference evidence="2" key="1">
    <citation type="submission" date="2021-01" db="EMBL/GenBank/DDBJ databases">
        <title>Adiantum capillus-veneris genome.</title>
        <authorList>
            <person name="Fang Y."/>
            <person name="Liao Q."/>
        </authorList>
    </citation>
    <scope>NUCLEOTIDE SEQUENCE</scope>
    <source>
        <strain evidence="2">H3</strain>
        <tissue evidence="2">Leaf</tissue>
    </source>
</reference>
<comment type="caution">
    <text evidence="2">The sequence shown here is derived from an EMBL/GenBank/DDBJ whole genome shotgun (WGS) entry which is preliminary data.</text>
</comment>
<dbReference type="EMBL" id="JABFUD020000011">
    <property type="protein sequence ID" value="KAI5073527.1"/>
    <property type="molecule type" value="Genomic_DNA"/>
</dbReference>
<feature type="transmembrane region" description="Helical" evidence="1">
    <location>
        <begin position="75"/>
        <end position="97"/>
    </location>
</feature>
<name>A0A9D4UU85_ADICA</name>
<dbReference type="PANTHER" id="PTHR31168">
    <property type="entry name" value="OS02G0292800 PROTEIN"/>
    <property type="match status" value="1"/>
</dbReference>
<dbReference type="InterPro" id="IPR006747">
    <property type="entry name" value="DUF599"/>
</dbReference>